<gene>
    <name evidence="1" type="ORF">K678_07373</name>
</gene>
<evidence type="ECO:0000313" key="1">
    <source>
        <dbReference type="EMBL" id="EPY02180.1"/>
    </source>
</evidence>
<dbReference type="RefSeq" id="WP_021131825.1">
    <property type="nucleotide sequence ID" value="NZ_AQPH01000020.1"/>
</dbReference>
<dbReference type="Proteomes" id="UP000015350">
    <property type="component" value="Unassembled WGS sequence"/>
</dbReference>
<sequence>MTTSAKKLAIGMTPGISEGYTAGQRPLIRPARIIDTVWAEIETPLPARIEPPLAAIIAAITETVARCYDLLDEKLLDASAEENFGGDMWRRYRFVEAADAAWAAARWTRDNHFGSMGALHLEEIYRMAPAALAGWTAALAQIGHELNAFRSKPHPRPVEANALLRRAQALSQEL</sequence>
<accession>S9TUN1</accession>
<evidence type="ECO:0000313" key="2">
    <source>
        <dbReference type="Proteomes" id="UP000015350"/>
    </source>
</evidence>
<protein>
    <submittedName>
        <fullName evidence="1">Uncharacterized protein</fullName>
    </submittedName>
</protein>
<comment type="caution">
    <text evidence="1">The sequence shown here is derived from an EMBL/GenBank/DDBJ whole genome shotgun (WGS) entry which is preliminary data.</text>
</comment>
<organism evidence="1 2">
    <name type="scientific">Magnetospirillum fulvum MGU-K5</name>
    <dbReference type="NCBI Taxonomy" id="1316936"/>
    <lineage>
        <taxon>Bacteria</taxon>
        <taxon>Pseudomonadati</taxon>
        <taxon>Pseudomonadota</taxon>
        <taxon>Alphaproteobacteria</taxon>
        <taxon>Rhodospirillales</taxon>
        <taxon>Rhodospirillaceae</taxon>
        <taxon>Magnetospirillum</taxon>
    </lineage>
</organism>
<dbReference type="EMBL" id="AQPH01000020">
    <property type="protein sequence ID" value="EPY02180.1"/>
    <property type="molecule type" value="Genomic_DNA"/>
</dbReference>
<reference evidence="1 2" key="1">
    <citation type="submission" date="2013-04" db="EMBL/GenBank/DDBJ databases">
        <authorList>
            <person name="Kuznetsov B."/>
            <person name="Ivanovsky R."/>
        </authorList>
    </citation>
    <scope>NUCLEOTIDE SEQUENCE [LARGE SCALE GENOMIC DNA]</scope>
    <source>
        <strain evidence="1 2">MGU-K5</strain>
    </source>
</reference>
<proteinExistence type="predicted"/>
<dbReference type="AlphaFoldDB" id="S9TUN1"/>
<name>S9TUN1_MAGFU</name>